<proteinExistence type="inferred from homology"/>
<dbReference type="InterPro" id="IPR045584">
    <property type="entry name" value="Pilin-like"/>
</dbReference>
<protein>
    <submittedName>
        <fullName evidence="4">Fimbrial protein Q</fullName>
    </submittedName>
</protein>
<keyword evidence="5" id="KW-1185">Reference proteome</keyword>
<evidence type="ECO:0000313" key="4">
    <source>
        <dbReference type="EMBL" id="CEG17931.1"/>
    </source>
</evidence>
<gene>
    <name evidence="4" type="primary">tfpQ</name>
    <name evidence="4" type="ORF">XAC3562_730004</name>
</gene>
<dbReference type="Pfam" id="PF07963">
    <property type="entry name" value="N_methyl"/>
    <property type="match status" value="1"/>
</dbReference>
<dbReference type="AlphaFoldDB" id="A0A0U5GCV9"/>
<dbReference type="PANTHER" id="PTHR30093">
    <property type="entry name" value="GENERAL SECRETION PATHWAY PROTEIN G"/>
    <property type="match status" value="1"/>
</dbReference>
<dbReference type="InterPro" id="IPR001082">
    <property type="entry name" value="Pilin"/>
</dbReference>
<accession>A0A0U5GCV9</accession>
<dbReference type="GO" id="GO:0044096">
    <property type="term" value="C:type IV pilus"/>
    <property type="evidence" value="ECO:0007669"/>
    <property type="project" value="TreeGrafter"/>
</dbReference>
<dbReference type="GO" id="GO:0007155">
    <property type="term" value="P:cell adhesion"/>
    <property type="evidence" value="ECO:0007669"/>
    <property type="project" value="InterPro"/>
</dbReference>
<organism evidence="4 5">
    <name type="scientific">Xanthomonas citri pv. citri</name>
    <dbReference type="NCBI Taxonomy" id="611301"/>
    <lineage>
        <taxon>Bacteria</taxon>
        <taxon>Pseudomonadati</taxon>
        <taxon>Pseudomonadota</taxon>
        <taxon>Gammaproteobacteria</taxon>
        <taxon>Lysobacterales</taxon>
        <taxon>Lysobacteraceae</taxon>
        <taxon>Xanthomonas</taxon>
    </lineage>
</organism>
<dbReference type="EMBL" id="CCXZ01000170">
    <property type="protein sequence ID" value="CEG17931.1"/>
    <property type="molecule type" value="Genomic_DNA"/>
</dbReference>
<evidence type="ECO:0000256" key="1">
    <source>
        <dbReference type="ARBA" id="ARBA00005233"/>
    </source>
</evidence>
<evidence type="ECO:0000256" key="2">
    <source>
        <dbReference type="ARBA" id="ARBA00022481"/>
    </source>
</evidence>
<evidence type="ECO:0000256" key="3">
    <source>
        <dbReference type="RuleBase" id="RU000389"/>
    </source>
</evidence>
<dbReference type="PANTHER" id="PTHR30093:SF34">
    <property type="entry name" value="PREPILIN PEPTIDASE-DEPENDENT PROTEIN D"/>
    <property type="match status" value="1"/>
</dbReference>
<dbReference type="InterPro" id="IPR012902">
    <property type="entry name" value="N_methyl_site"/>
</dbReference>
<name>A0A0U5GCV9_XANCI</name>
<dbReference type="PROSITE" id="PS00409">
    <property type="entry name" value="PROKAR_NTER_METHYL"/>
    <property type="match status" value="1"/>
</dbReference>
<evidence type="ECO:0000313" key="5">
    <source>
        <dbReference type="Proteomes" id="UP000052230"/>
    </source>
</evidence>
<dbReference type="Gene3D" id="3.30.700.10">
    <property type="entry name" value="Glycoprotein, Type 4 Pilin"/>
    <property type="match status" value="1"/>
</dbReference>
<dbReference type="Proteomes" id="UP000052230">
    <property type="component" value="Unassembled WGS sequence"/>
</dbReference>
<reference evidence="4 5" key="1">
    <citation type="submission" date="2014-09" db="EMBL/GenBank/DDBJ databases">
        <authorList>
            <person name="Regsiter A."/>
        </authorList>
    </citation>
    <scope>NUCLEOTIDE SEQUENCE [LARGE SCALE GENOMIC DNA]</scope>
</reference>
<sequence>MKKQQGFTLIELMIVIAIIAILAAIALPQYQNYVAKSQVTAGLAELSPGKTQYETLLNEGKGTTLTTADAVGLQATSTTNRCSAITVLAPDATTGAQTNALSCTLAGSPRIVGKKITWARDTNGVWTCSTDIATADKAKFAPATCQ</sequence>
<dbReference type="SUPFAM" id="SSF54523">
    <property type="entry name" value="Pili subunits"/>
    <property type="match status" value="1"/>
</dbReference>
<keyword evidence="3" id="KW-0281">Fimbrium</keyword>
<comment type="caution">
    <text evidence="4">The sequence shown here is derived from an EMBL/GenBank/DDBJ whole genome shotgun (WGS) entry which is preliminary data.</text>
</comment>
<dbReference type="NCBIfam" id="TIGR02532">
    <property type="entry name" value="IV_pilin_GFxxxE"/>
    <property type="match status" value="1"/>
</dbReference>
<dbReference type="GO" id="GO:0043107">
    <property type="term" value="P:type IV pilus-dependent motility"/>
    <property type="evidence" value="ECO:0007669"/>
    <property type="project" value="TreeGrafter"/>
</dbReference>
<comment type="similarity">
    <text evidence="1 3">Belongs to the N-Me-Phe pilin family.</text>
</comment>
<keyword evidence="2" id="KW-0488">Methylation</keyword>
<dbReference type="Pfam" id="PF00114">
    <property type="entry name" value="Pilin"/>
    <property type="match status" value="1"/>
</dbReference>
<dbReference type="RefSeq" id="WP_015471735.1">
    <property type="nucleotide sequence ID" value="NZ_CAVLIX010000071.1"/>
</dbReference>